<evidence type="ECO:0000256" key="1">
    <source>
        <dbReference type="SAM" id="Coils"/>
    </source>
</evidence>
<feature type="compositionally biased region" description="Basic and acidic residues" evidence="2">
    <location>
        <begin position="36"/>
        <end position="57"/>
    </location>
</feature>
<feature type="coiled-coil region" evidence="1">
    <location>
        <begin position="67"/>
        <end position="101"/>
    </location>
</feature>
<proteinExistence type="predicted"/>
<gene>
    <name evidence="3" type="ORF">M9Y10_008465</name>
</gene>
<sequence length="210" mass="24436">MQKLNSNPKGETKIEEEEVDREPGPASKKHTPVPREPYKPPKSVHEMKVNDDYKEDNVRPFDFQDEIDRIREENESLKEQISNLETRMATFEINIKDVNHNSKELRNYVDSSVKYTIELQKLELAPRKVAKYINKVHNIKKDVTNLKNARPCGSPTNDSFAEKLARSKLIEQELENLRNLLGTLAANDQKTVEEQTKLFKSNGWNHPKFH</sequence>
<keyword evidence="1" id="KW-0175">Coiled coil</keyword>
<organism evidence="3 4">
    <name type="scientific">Tritrichomonas musculus</name>
    <dbReference type="NCBI Taxonomy" id="1915356"/>
    <lineage>
        <taxon>Eukaryota</taxon>
        <taxon>Metamonada</taxon>
        <taxon>Parabasalia</taxon>
        <taxon>Tritrichomonadida</taxon>
        <taxon>Tritrichomonadidae</taxon>
        <taxon>Tritrichomonas</taxon>
    </lineage>
</organism>
<name>A0ABR2IYG1_9EUKA</name>
<reference evidence="3 4" key="1">
    <citation type="submission" date="2024-04" db="EMBL/GenBank/DDBJ databases">
        <title>Tritrichomonas musculus Genome.</title>
        <authorList>
            <person name="Alves-Ferreira E."/>
            <person name="Grigg M."/>
            <person name="Lorenzi H."/>
            <person name="Galac M."/>
        </authorList>
    </citation>
    <scope>NUCLEOTIDE SEQUENCE [LARGE SCALE GENOMIC DNA]</scope>
    <source>
        <strain evidence="3 4">EAF2021</strain>
    </source>
</reference>
<evidence type="ECO:0000313" key="3">
    <source>
        <dbReference type="EMBL" id="KAK8870579.1"/>
    </source>
</evidence>
<evidence type="ECO:0000256" key="2">
    <source>
        <dbReference type="SAM" id="MobiDB-lite"/>
    </source>
</evidence>
<dbReference type="EMBL" id="JAPFFF010000014">
    <property type="protein sequence ID" value="KAK8870579.1"/>
    <property type="molecule type" value="Genomic_DNA"/>
</dbReference>
<keyword evidence="4" id="KW-1185">Reference proteome</keyword>
<evidence type="ECO:0000313" key="4">
    <source>
        <dbReference type="Proteomes" id="UP001470230"/>
    </source>
</evidence>
<feature type="coiled-coil region" evidence="1">
    <location>
        <begin position="129"/>
        <end position="187"/>
    </location>
</feature>
<dbReference type="Proteomes" id="UP001470230">
    <property type="component" value="Unassembled WGS sequence"/>
</dbReference>
<protein>
    <submittedName>
        <fullName evidence="3">Uncharacterized protein</fullName>
    </submittedName>
</protein>
<feature type="region of interest" description="Disordered" evidence="2">
    <location>
        <begin position="1"/>
        <end position="57"/>
    </location>
</feature>
<accession>A0ABR2IYG1</accession>
<comment type="caution">
    <text evidence="3">The sequence shown here is derived from an EMBL/GenBank/DDBJ whole genome shotgun (WGS) entry which is preliminary data.</text>
</comment>